<name>A0ABV6AWB3_9DEIO</name>
<evidence type="ECO:0000313" key="1">
    <source>
        <dbReference type="EMBL" id="MFB9990911.1"/>
    </source>
</evidence>
<gene>
    <name evidence="1" type="ORF">ACFFLM_02800</name>
</gene>
<organism evidence="1 2">
    <name type="scientific">Deinococcus oregonensis</name>
    <dbReference type="NCBI Taxonomy" id="1805970"/>
    <lineage>
        <taxon>Bacteria</taxon>
        <taxon>Thermotogati</taxon>
        <taxon>Deinococcota</taxon>
        <taxon>Deinococci</taxon>
        <taxon>Deinococcales</taxon>
        <taxon>Deinococcaceae</taxon>
        <taxon>Deinococcus</taxon>
    </lineage>
</organism>
<dbReference type="Proteomes" id="UP001589733">
    <property type="component" value="Unassembled WGS sequence"/>
</dbReference>
<evidence type="ECO:0000313" key="2">
    <source>
        <dbReference type="Proteomes" id="UP001589733"/>
    </source>
</evidence>
<protein>
    <submittedName>
        <fullName evidence="1">Uncharacterized protein</fullName>
    </submittedName>
</protein>
<dbReference type="Gene3D" id="3.30.43.20">
    <property type="match status" value="1"/>
</dbReference>
<accession>A0ABV6AWB3</accession>
<dbReference type="EMBL" id="JBHLYR010000010">
    <property type="protein sequence ID" value="MFB9990911.1"/>
    <property type="molecule type" value="Genomic_DNA"/>
</dbReference>
<sequence length="61" mass="6928">MTMTADFRRAPLSDLAAVDITSAAFKADPFGFYAKLREEAPVFPVKLRLGRQEQRAWLVTR</sequence>
<keyword evidence="2" id="KW-1185">Reference proteome</keyword>
<dbReference type="RefSeq" id="WP_380005327.1">
    <property type="nucleotide sequence ID" value="NZ_JBHLYR010000010.1"/>
</dbReference>
<proteinExistence type="predicted"/>
<comment type="caution">
    <text evidence="1">The sequence shown here is derived from an EMBL/GenBank/DDBJ whole genome shotgun (WGS) entry which is preliminary data.</text>
</comment>
<reference evidence="1 2" key="1">
    <citation type="submission" date="2024-09" db="EMBL/GenBank/DDBJ databases">
        <authorList>
            <person name="Sun Q."/>
            <person name="Mori K."/>
        </authorList>
    </citation>
    <scope>NUCLEOTIDE SEQUENCE [LARGE SCALE GENOMIC DNA]</scope>
    <source>
        <strain evidence="1 2">JCM 13503</strain>
    </source>
</reference>